<dbReference type="SUPFAM" id="SSF53335">
    <property type="entry name" value="S-adenosyl-L-methionine-dependent methyltransferases"/>
    <property type="match status" value="1"/>
</dbReference>
<evidence type="ECO:0008006" key="3">
    <source>
        <dbReference type="Google" id="ProtNLM"/>
    </source>
</evidence>
<dbReference type="GeneID" id="5411282"/>
<dbReference type="AlphaFoldDB" id="A7IAC4"/>
<dbReference type="EMBL" id="CP000780">
    <property type="protein sequence ID" value="ABS56685.1"/>
    <property type="molecule type" value="Genomic_DNA"/>
</dbReference>
<dbReference type="HOGENOM" id="CLU_070011_1_0_2"/>
<evidence type="ECO:0000313" key="2">
    <source>
        <dbReference type="Proteomes" id="UP000002408"/>
    </source>
</evidence>
<reference evidence="2" key="1">
    <citation type="journal article" date="2015" name="Microbiology">
        <title>Genome of Methanoregula boonei 6A8 reveals adaptations to oligotrophic peatland environments.</title>
        <authorList>
            <person name="Braeuer S."/>
            <person name="Cadillo-Quiroz H."/>
            <person name="Kyrpides N."/>
            <person name="Woyke T."/>
            <person name="Goodwin L."/>
            <person name="Detter C."/>
            <person name="Podell S."/>
            <person name="Yavitt J.B."/>
            <person name="Zinder S.H."/>
        </authorList>
    </citation>
    <scope>NUCLEOTIDE SEQUENCE [LARGE SCALE GENOMIC DNA]</scope>
    <source>
        <strain evidence="2">DSM 21154 / JCM 14090 / 6A8</strain>
    </source>
</reference>
<dbReference type="InterPro" id="IPR008884">
    <property type="entry name" value="TylF_MeTrfase"/>
</dbReference>
<dbReference type="Pfam" id="PF05711">
    <property type="entry name" value="TylF"/>
    <property type="match status" value="1"/>
</dbReference>
<sequence>MGYDIAHRGRLSHYGSAERKRFTSSLKKIRSDTDLLLEDIEAYHIYMAAKITEKVPGDIAEVGVYKGGSAKIICSAKGNRALHLFDTFAGLPRVDDVDAVWPFYEGKFAASYDEVKAYLASEKNVHLYKGLFPDTSAPVTDKKFSFVNLDVDTYDSTKKCLEFFYPRMSPGGVIVSHDYLTAPGVRKAVDEYFANKPEPVVETAASQCIVVKV</sequence>
<dbReference type="InterPro" id="IPR029063">
    <property type="entry name" value="SAM-dependent_MTases_sf"/>
</dbReference>
<organism evidence="1 2">
    <name type="scientific">Methanoregula boonei (strain DSM 21154 / JCM 14090 / 6A8)</name>
    <dbReference type="NCBI Taxonomy" id="456442"/>
    <lineage>
        <taxon>Archaea</taxon>
        <taxon>Methanobacteriati</taxon>
        <taxon>Methanobacteriota</taxon>
        <taxon>Stenosarchaea group</taxon>
        <taxon>Methanomicrobia</taxon>
        <taxon>Methanomicrobiales</taxon>
        <taxon>Methanoregulaceae</taxon>
        <taxon>Methanoregula</taxon>
    </lineage>
</organism>
<proteinExistence type="predicted"/>
<dbReference type="eggNOG" id="arCOG03850">
    <property type="taxonomic scope" value="Archaea"/>
</dbReference>
<dbReference type="Gene3D" id="3.40.50.150">
    <property type="entry name" value="Vaccinia Virus protein VP39"/>
    <property type="match status" value="1"/>
</dbReference>
<dbReference type="PANTHER" id="PTHR40036">
    <property type="entry name" value="MACROCIN O-METHYLTRANSFERASE"/>
    <property type="match status" value="1"/>
</dbReference>
<accession>A7IAC4</accession>
<dbReference type="RefSeq" id="WP_012107743.1">
    <property type="nucleotide sequence ID" value="NC_009712.1"/>
</dbReference>
<dbReference type="KEGG" id="mbn:Mboo_2171"/>
<dbReference type="PANTHER" id="PTHR40036:SF1">
    <property type="entry name" value="MACROCIN O-METHYLTRANSFERASE"/>
    <property type="match status" value="1"/>
</dbReference>
<keyword evidence="2" id="KW-1185">Reference proteome</keyword>
<dbReference type="Proteomes" id="UP000002408">
    <property type="component" value="Chromosome"/>
</dbReference>
<name>A7IAC4_METB6</name>
<protein>
    <recommendedName>
        <fullName evidence="3">Macrocin-O-methyltransferase</fullName>
    </recommendedName>
</protein>
<evidence type="ECO:0000313" key="1">
    <source>
        <dbReference type="EMBL" id="ABS56685.1"/>
    </source>
</evidence>
<gene>
    <name evidence="1" type="ordered locus">Mboo_2171</name>
</gene>